<organism evidence="1 2">
    <name type="scientific">Dyadobacter pollutisoli</name>
    <dbReference type="NCBI Taxonomy" id="2910158"/>
    <lineage>
        <taxon>Bacteria</taxon>
        <taxon>Pseudomonadati</taxon>
        <taxon>Bacteroidota</taxon>
        <taxon>Cytophagia</taxon>
        <taxon>Cytophagales</taxon>
        <taxon>Spirosomataceae</taxon>
        <taxon>Dyadobacter</taxon>
    </lineage>
</organism>
<evidence type="ECO:0000313" key="1">
    <source>
        <dbReference type="EMBL" id="WAC12527.1"/>
    </source>
</evidence>
<reference evidence="1" key="1">
    <citation type="submission" date="2022-11" db="EMBL/GenBank/DDBJ databases">
        <title>Dyadobacter pollutisoli sp. nov., isolated from plastic dumped soil.</title>
        <authorList>
            <person name="Kim J.M."/>
            <person name="Kim K.R."/>
            <person name="Lee J.K."/>
            <person name="Hao L."/>
            <person name="Jeon C.O."/>
        </authorList>
    </citation>
    <scope>NUCLEOTIDE SEQUENCE</scope>
    <source>
        <strain evidence="1">U1</strain>
    </source>
</reference>
<protein>
    <submittedName>
        <fullName evidence="1">Uncharacterized protein</fullName>
    </submittedName>
</protein>
<sequence length="50" mass="5952">MKESCTFISYEAVTELSLEKRLEYMNDKVLDEYQERAGDLVETQLLENFE</sequence>
<dbReference type="AlphaFoldDB" id="A0A9E8SQ24"/>
<evidence type="ECO:0000313" key="2">
    <source>
        <dbReference type="Proteomes" id="UP001164653"/>
    </source>
</evidence>
<proteinExistence type="predicted"/>
<dbReference type="Proteomes" id="UP001164653">
    <property type="component" value="Chromosome"/>
</dbReference>
<accession>A0A9E8SQ24</accession>
<gene>
    <name evidence="1" type="ORF">ON006_00905</name>
</gene>
<name>A0A9E8SQ24_9BACT</name>
<dbReference type="KEGG" id="dpf:ON006_00905"/>
<dbReference type="EMBL" id="CP112998">
    <property type="protein sequence ID" value="WAC12527.1"/>
    <property type="molecule type" value="Genomic_DNA"/>
</dbReference>
<keyword evidence="2" id="KW-1185">Reference proteome</keyword>
<dbReference type="RefSeq" id="WP_244823227.1">
    <property type="nucleotide sequence ID" value="NZ_CP112998.1"/>
</dbReference>